<evidence type="ECO:0000259" key="1">
    <source>
        <dbReference type="Pfam" id="PF10601"/>
    </source>
</evidence>
<sequence>MSKLLQNMPLPSTPQFLPPLPKTLPPIHQNQSAFANPMPPLNNSIGMLPVSTIIMVDTKLKRYPIVMNCPFCKEVIKTSVKKVHPCWDFFCCCFCFGMRCKKRHHLCSKCKNYLGTYDGFL</sequence>
<reference evidence="2" key="2">
    <citation type="submission" date="2022-10" db="EMBL/GenBank/DDBJ databases">
        <authorList>
            <consortium name="ENA_rothamsted_submissions"/>
            <consortium name="culmorum"/>
            <person name="King R."/>
        </authorList>
    </citation>
    <scope>NUCLEOTIDE SEQUENCE</scope>
</reference>
<gene>
    <name evidence="2" type="ORF">CHIRRI_LOCUS7278</name>
</gene>
<proteinExistence type="predicted"/>
<feature type="domain" description="LITAF" evidence="1">
    <location>
        <begin position="63"/>
        <end position="118"/>
    </location>
</feature>
<reference evidence="2" key="1">
    <citation type="submission" date="2022-01" db="EMBL/GenBank/DDBJ databases">
        <authorList>
            <person name="King R."/>
        </authorList>
    </citation>
    <scope>NUCLEOTIDE SEQUENCE</scope>
</reference>
<dbReference type="InterPro" id="IPR006629">
    <property type="entry name" value="LITAF"/>
</dbReference>
<dbReference type="Pfam" id="PF10601">
    <property type="entry name" value="zf-LITAF-like"/>
    <property type="match status" value="1"/>
</dbReference>
<evidence type="ECO:0000313" key="3">
    <source>
        <dbReference type="Proteomes" id="UP001153620"/>
    </source>
</evidence>
<name>A0A9N9RW19_9DIPT</name>
<organism evidence="2 3">
    <name type="scientific">Chironomus riparius</name>
    <dbReference type="NCBI Taxonomy" id="315576"/>
    <lineage>
        <taxon>Eukaryota</taxon>
        <taxon>Metazoa</taxon>
        <taxon>Ecdysozoa</taxon>
        <taxon>Arthropoda</taxon>
        <taxon>Hexapoda</taxon>
        <taxon>Insecta</taxon>
        <taxon>Pterygota</taxon>
        <taxon>Neoptera</taxon>
        <taxon>Endopterygota</taxon>
        <taxon>Diptera</taxon>
        <taxon>Nematocera</taxon>
        <taxon>Chironomoidea</taxon>
        <taxon>Chironomidae</taxon>
        <taxon>Chironominae</taxon>
        <taxon>Chironomus</taxon>
    </lineage>
</organism>
<accession>A0A9N9RW19</accession>
<dbReference type="Proteomes" id="UP001153620">
    <property type="component" value="Chromosome 2"/>
</dbReference>
<evidence type="ECO:0000313" key="2">
    <source>
        <dbReference type="EMBL" id="CAG9804389.1"/>
    </source>
</evidence>
<keyword evidence="3" id="KW-1185">Reference proteome</keyword>
<protein>
    <recommendedName>
        <fullName evidence="1">LITAF domain-containing protein</fullName>
    </recommendedName>
</protein>
<dbReference type="EMBL" id="OU895878">
    <property type="protein sequence ID" value="CAG9804389.1"/>
    <property type="molecule type" value="Genomic_DNA"/>
</dbReference>
<dbReference type="AlphaFoldDB" id="A0A9N9RW19"/>